<dbReference type="InterPro" id="IPR038765">
    <property type="entry name" value="Papain-like_cys_pep_sf"/>
</dbReference>
<dbReference type="GO" id="GO:0006508">
    <property type="term" value="P:proteolysis"/>
    <property type="evidence" value="ECO:0007669"/>
    <property type="project" value="UniProtKB-KW"/>
</dbReference>
<feature type="compositionally biased region" description="Basic and acidic residues" evidence="4">
    <location>
        <begin position="836"/>
        <end position="859"/>
    </location>
</feature>
<evidence type="ECO:0008006" key="9">
    <source>
        <dbReference type="Google" id="ProtNLM"/>
    </source>
</evidence>
<evidence type="ECO:0000256" key="2">
    <source>
        <dbReference type="ARBA" id="ARBA00022670"/>
    </source>
</evidence>
<dbReference type="Proteomes" id="UP000886595">
    <property type="component" value="Unassembled WGS sequence"/>
</dbReference>
<reference evidence="7 8" key="1">
    <citation type="submission" date="2020-02" db="EMBL/GenBank/DDBJ databases">
        <authorList>
            <person name="Ma Q."/>
            <person name="Huang Y."/>
            <person name="Song X."/>
            <person name="Pei D."/>
        </authorList>
    </citation>
    <scope>NUCLEOTIDE SEQUENCE [LARGE SCALE GENOMIC DNA]</scope>
    <source>
        <strain evidence="7">Sxm20200214</strain>
        <tissue evidence="7">Leaf</tissue>
    </source>
</reference>
<proteinExistence type="inferred from homology"/>
<feature type="compositionally biased region" description="Basic residues" evidence="4">
    <location>
        <begin position="758"/>
        <end position="768"/>
    </location>
</feature>
<dbReference type="InterPro" id="IPR015410">
    <property type="entry name" value="DUF1985"/>
</dbReference>
<feature type="compositionally biased region" description="Acidic residues" evidence="4">
    <location>
        <begin position="860"/>
        <end position="873"/>
    </location>
</feature>
<dbReference type="GO" id="GO:0008234">
    <property type="term" value="F:cysteine-type peptidase activity"/>
    <property type="evidence" value="ECO:0007669"/>
    <property type="project" value="InterPro"/>
</dbReference>
<feature type="region of interest" description="Disordered" evidence="4">
    <location>
        <begin position="810"/>
        <end position="920"/>
    </location>
</feature>
<dbReference type="InterPro" id="IPR003653">
    <property type="entry name" value="Peptidase_C48_C"/>
</dbReference>
<evidence type="ECO:0000256" key="4">
    <source>
        <dbReference type="SAM" id="MobiDB-lite"/>
    </source>
</evidence>
<feature type="region of interest" description="Disordered" evidence="4">
    <location>
        <begin position="758"/>
        <end position="784"/>
    </location>
</feature>
<dbReference type="Pfam" id="PF02902">
    <property type="entry name" value="Peptidase_C48"/>
    <property type="match status" value="1"/>
</dbReference>
<keyword evidence="3" id="KW-0378">Hydrolase</keyword>
<keyword evidence="8" id="KW-1185">Reference proteome</keyword>
<dbReference type="AlphaFoldDB" id="A0A8X7TN22"/>
<dbReference type="OrthoDB" id="10335792at2759"/>
<sequence length="1195" mass="136401">MEFPSSLFSDETRPDPANFINYSSTFKSLKAKSPVGIIIKFMDVEFAWSSTLVHYFLSRQLYCKKQHEIWFLIEKQPARFSLFEFEDITCLNCEPLPNTMVVEDVEKSNNFWALFNLRRTGSTPSAEDIRTLCRSPDVYRSWSREDQIRLCYLAILTGGLLALDRREAIPPAKAKLLMDLEIFEQYPWGRVAFVELVQQIKDATATKIKDDSYVCKGFVQVIQVWAYAYIPCLGEAIGRPIRSNGPCLLRFKGKYGKLPLGSILEKAKVYEVHPVWEQEDEDPEIDNLLEFLRQDNSLSTITWQALPEYPLTPIECNKQTEEQVQIDDGDGNFFIQRRKNPEILFHTSTLAALERNGCEVEKFVDLVSRVLSLEEDWRVPNTRVKLSGKATDVGEPEIGEDYDTIKSPHVSMEDEDDRLHEEAVNTLTLMSSKTFVAQALKGDEDESQSASSNIITSSKPIKRSARIAALSEKLNTNYLVVYGPVDKEKVRALNAFIKEKGDSTYPPSNVFTAKEFFQTFMKPRSWLSFVDLDVPIAMYRVRFSRNPSDFISPRIAILDASNIPKGVYDYYSGKRPKTIPPVLMVENSHWVMMVISIPDRTIEIYDSMTGLIPMEIITQAAIPFAHMVPYVLYACSDPEVKQVMDTTITGKPFLRNASPASFKEFFSIVNFIVLFTSASYSSLFQGNTCFSNFYHKVTCMSPRSVDEVHPVWEHQDEDPEIDNLLKFLRQDNSLSTITWQAMPEYPLTPIECNKRRRVASQRKSKKSKNVASNGQENISDGGGITIDNLASRITQLEEIMLVKTPAHNRFSNTKLPAKPAKIEGSTGETTLQGTDGHQDPGKERDKEEGKLVSEDHPDNPEEENTVEDMEGELPFERQGINVGRLPRKPRGRVEETSESKKEPDYEKATTVSSESLNPHPFARMKKTDKLAAISSASVTTGVPSEDLLVKVAERKTSRLQYQANHPPPRYEKNRIPLLSQNLRSPFEPGTQVKGGLNRYAKLYTLTELEEVVYGKVAESKFAELTFFMSRKDSVYPIGSPTRASEFFEVFLKRREWLEDEHMDAALSFYRLRFQEHPSMFPSTKIAIMDVAFQMLWAHQYENWKANESLPGGMFFYYYGLAPRYAETKMCGSPKPGDVQLRKAAEPFAIMVPYALWFYAEEKRKPSVDRTDFKIECIWNGVPRARHHLGTVEFIH</sequence>
<feature type="domain" description="DUF1985" evidence="6">
    <location>
        <begin position="57"/>
        <end position="198"/>
    </location>
</feature>
<accession>A0A8X7TN22</accession>
<name>A0A8X7TN22_BRACI</name>
<feature type="compositionally biased region" description="Polar residues" evidence="4">
    <location>
        <begin position="769"/>
        <end position="778"/>
    </location>
</feature>
<dbReference type="PANTHER" id="PTHR48449:SF1">
    <property type="entry name" value="DUF1985 DOMAIN-CONTAINING PROTEIN"/>
    <property type="match status" value="1"/>
</dbReference>
<evidence type="ECO:0000256" key="3">
    <source>
        <dbReference type="ARBA" id="ARBA00022801"/>
    </source>
</evidence>
<evidence type="ECO:0000313" key="7">
    <source>
        <dbReference type="EMBL" id="KAG2247619.1"/>
    </source>
</evidence>
<gene>
    <name evidence="7" type="ORF">Bca52824_087247</name>
</gene>
<organism evidence="7 8">
    <name type="scientific">Brassica carinata</name>
    <name type="common">Ethiopian mustard</name>
    <name type="synonym">Abyssinian cabbage</name>
    <dbReference type="NCBI Taxonomy" id="52824"/>
    <lineage>
        <taxon>Eukaryota</taxon>
        <taxon>Viridiplantae</taxon>
        <taxon>Streptophyta</taxon>
        <taxon>Embryophyta</taxon>
        <taxon>Tracheophyta</taxon>
        <taxon>Spermatophyta</taxon>
        <taxon>Magnoliopsida</taxon>
        <taxon>eudicotyledons</taxon>
        <taxon>Gunneridae</taxon>
        <taxon>Pentapetalae</taxon>
        <taxon>rosids</taxon>
        <taxon>malvids</taxon>
        <taxon>Brassicales</taxon>
        <taxon>Brassicaceae</taxon>
        <taxon>Brassiceae</taxon>
        <taxon>Brassica</taxon>
    </lineage>
</organism>
<evidence type="ECO:0000259" key="6">
    <source>
        <dbReference type="Pfam" id="PF09331"/>
    </source>
</evidence>
<dbReference type="SUPFAM" id="SSF54001">
    <property type="entry name" value="Cysteine proteinases"/>
    <property type="match status" value="1"/>
</dbReference>
<feature type="compositionally biased region" description="Basic and acidic residues" evidence="4">
    <location>
        <begin position="891"/>
        <end position="907"/>
    </location>
</feature>
<dbReference type="Gene3D" id="3.40.395.10">
    <property type="entry name" value="Adenoviral Proteinase, Chain A"/>
    <property type="match status" value="1"/>
</dbReference>
<dbReference type="Pfam" id="PF09331">
    <property type="entry name" value="DUF1985"/>
    <property type="match status" value="1"/>
</dbReference>
<dbReference type="PANTHER" id="PTHR48449">
    <property type="entry name" value="DUF1985 DOMAIN-CONTAINING PROTEIN"/>
    <property type="match status" value="1"/>
</dbReference>
<evidence type="ECO:0000256" key="1">
    <source>
        <dbReference type="ARBA" id="ARBA00005234"/>
    </source>
</evidence>
<keyword evidence="2" id="KW-0645">Protease</keyword>
<feature type="compositionally biased region" description="Polar residues" evidence="4">
    <location>
        <begin position="826"/>
        <end position="835"/>
    </location>
</feature>
<comment type="similarity">
    <text evidence="1">Belongs to the peptidase C48 family.</text>
</comment>
<evidence type="ECO:0000259" key="5">
    <source>
        <dbReference type="Pfam" id="PF02902"/>
    </source>
</evidence>
<comment type="caution">
    <text evidence="7">The sequence shown here is derived from an EMBL/GenBank/DDBJ whole genome shotgun (WGS) entry which is preliminary data.</text>
</comment>
<feature type="domain" description="Ubiquitin-like protease family profile" evidence="5">
    <location>
        <begin position="584"/>
        <end position="643"/>
    </location>
</feature>
<evidence type="ECO:0000313" key="8">
    <source>
        <dbReference type="Proteomes" id="UP000886595"/>
    </source>
</evidence>
<dbReference type="EMBL" id="JAAMPC010000017">
    <property type="protein sequence ID" value="KAG2247619.1"/>
    <property type="molecule type" value="Genomic_DNA"/>
</dbReference>
<protein>
    <recommendedName>
        <fullName evidence="9">Ubiquitin-like protease family profile domain-containing protein</fullName>
    </recommendedName>
</protein>